<evidence type="ECO:0000313" key="1">
    <source>
        <dbReference type="WBParaSite" id="HPLM_0001505301-mRNA-1"/>
    </source>
</evidence>
<organism evidence="1">
    <name type="scientific">Haemonchus placei</name>
    <name type="common">Barber's pole worm</name>
    <dbReference type="NCBI Taxonomy" id="6290"/>
    <lineage>
        <taxon>Eukaryota</taxon>
        <taxon>Metazoa</taxon>
        <taxon>Ecdysozoa</taxon>
        <taxon>Nematoda</taxon>
        <taxon>Chromadorea</taxon>
        <taxon>Rhabditida</taxon>
        <taxon>Rhabditina</taxon>
        <taxon>Rhabditomorpha</taxon>
        <taxon>Strongyloidea</taxon>
        <taxon>Trichostrongylidae</taxon>
        <taxon>Haemonchus</taxon>
    </lineage>
</organism>
<dbReference type="WBParaSite" id="HPLM_0001505301-mRNA-1">
    <property type="protein sequence ID" value="HPLM_0001505301-mRNA-1"/>
    <property type="gene ID" value="HPLM_0001505301"/>
</dbReference>
<accession>A0A0N4WTW3</accession>
<proteinExistence type="predicted"/>
<name>A0A0N4WTW3_HAEPC</name>
<sequence length="37" mass="4014">LPSTIGVLEACHVEGGRISHEVRHCSSVLSTPRRETV</sequence>
<dbReference type="AlphaFoldDB" id="A0A0N4WTW3"/>
<reference evidence="1" key="1">
    <citation type="submission" date="2017-02" db="UniProtKB">
        <authorList>
            <consortium name="WormBaseParasite"/>
        </authorList>
    </citation>
    <scope>IDENTIFICATION</scope>
</reference>
<protein>
    <submittedName>
        <fullName evidence="1">Uncharacterized protein</fullName>
    </submittedName>
</protein>